<dbReference type="GO" id="GO:0019878">
    <property type="term" value="P:lysine biosynthetic process via aminoadipic acid"/>
    <property type="evidence" value="ECO:0007669"/>
    <property type="project" value="TreeGrafter"/>
</dbReference>
<evidence type="ECO:0000256" key="1">
    <source>
        <dbReference type="ARBA" id="ARBA00023002"/>
    </source>
</evidence>
<dbReference type="InterPro" id="IPR032095">
    <property type="entry name" value="Sacchrp_dh-like_C"/>
</dbReference>
<reference evidence="4 5" key="1">
    <citation type="submission" date="2016-10" db="EMBL/GenBank/DDBJ databases">
        <authorList>
            <person name="de Groot N.N."/>
        </authorList>
    </citation>
    <scope>NUCLEOTIDE SEQUENCE [LARGE SCALE GENOMIC DNA]</scope>
    <source>
        <strain>GEY</strain>
        <strain evidence="5">DSM 9560</strain>
    </source>
</reference>
<feature type="domain" description="Saccharopine dehydrogenase NADP binding" evidence="2">
    <location>
        <begin position="4"/>
        <end position="120"/>
    </location>
</feature>
<accession>A0A1I2CT65</accession>
<proteinExistence type="predicted"/>
<dbReference type="Gene3D" id="3.30.360.10">
    <property type="entry name" value="Dihydrodipicolinate Reductase, domain 2"/>
    <property type="match status" value="1"/>
</dbReference>
<dbReference type="AlphaFoldDB" id="A0A1I2CT65"/>
<dbReference type="RefSeq" id="WP_091540701.1">
    <property type="nucleotide sequence ID" value="NZ_FONY01000005.1"/>
</dbReference>
<keyword evidence="5" id="KW-1185">Reference proteome</keyword>
<dbReference type="Pfam" id="PF16653">
    <property type="entry name" value="Sacchrp_dh_C"/>
    <property type="match status" value="1"/>
</dbReference>
<dbReference type="GO" id="GO:0005737">
    <property type="term" value="C:cytoplasm"/>
    <property type="evidence" value="ECO:0007669"/>
    <property type="project" value="TreeGrafter"/>
</dbReference>
<dbReference type="Proteomes" id="UP000199513">
    <property type="component" value="Unassembled WGS sequence"/>
</dbReference>
<evidence type="ECO:0000313" key="4">
    <source>
        <dbReference type="EMBL" id="SFE71526.1"/>
    </source>
</evidence>
<evidence type="ECO:0000259" key="2">
    <source>
        <dbReference type="Pfam" id="PF03435"/>
    </source>
</evidence>
<name>A0A1I2CT65_9BACT</name>
<organism evidence="4 5">
    <name type="scientific">Thermoflexibacter ruber</name>
    <dbReference type="NCBI Taxonomy" id="1003"/>
    <lineage>
        <taxon>Bacteria</taxon>
        <taxon>Pseudomonadati</taxon>
        <taxon>Bacteroidota</taxon>
        <taxon>Cytophagia</taxon>
        <taxon>Cytophagales</taxon>
        <taxon>Thermoflexibacteraceae</taxon>
        <taxon>Thermoflexibacter</taxon>
    </lineage>
</organism>
<dbReference type="GO" id="GO:0004753">
    <property type="term" value="F:saccharopine dehydrogenase activity"/>
    <property type="evidence" value="ECO:0007669"/>
    <property type="project" value="TreeGrafter"/>
</dbReference>
<dbReference type="Gene3D" id="1.10.1870.10">
    <property type="entry name" value="Domain 3, Saccharopine reductase"/>
    <property type="match status" value="1"/>
</dbReference>
<dbReference type="InterPro" id="IPR051168">
    <property type="entry name" value="AASS"/>
</dbReference>
<dbReference type="EMBL" id="FONY01000005">
    <property type="protein sequence ID" value="SFE71526.1"/>
    <property type="molecule type" value="Genomic_DNA"/>
</dbReference>
<sequence>MKKILLIGAGRSSYSLIQYLLNCAMREDWELIVGDMNLVLAQEKVKNHPKGKAIQFDINQAEIADKEIAEAEVVISLLPPFLHSKVAQACLKFHKHLITASYVSPEIKAMNSEAKSKGLLFLNEIGLDPGIDHLSAMQIIDRLKAEEAKISAFRSYTGGLVAPEYDNNPWHYKFTWNPRNVVLAGQGTAKYIINGQYKYVPYHRLFSHLEQVSITGHGEFEGYPNRDSLTYREVYGIAHIPTLLRGTLRSKGFCQSWNVFVQLGMTDDSYVIENSENMTYREFTNSFLQYSKTYLVEEKLAMLLGVTPNHELIKKIEWLGLLGHERIGLPQATPAQILQHLLEKKWKLEADDKDMIVMQHIFEYETLQGEKKKLFSSLVVKGENKQETAMAKTVGLPLGIATKLLLHGKISLRGVLIPVQAEIYVPVLEELAQLGIQFSEEYQ</sequence>
<dbReference type="InterPro" id="IPR005097">
    <property type="entry name" value="Sacchrp_dh_NADP-bd"/>
</dbReference>
<dbReference type="InterPro" id="IPR036291">
    <property type="entry name" value="NAD(P)-bd_dom_sf"/>
</dbReference>
<evidence type="ECO:0000259" key="3">
    <source>
        <dbReference type="Pfam" id="PF16653"/>
    </source>
</evidence>
<evidence type="ECO:0000313" key="5">
    <source>
        <dbReference type="Proteomes" id="UP000199513"/>
    </source>
</evidence>
<dbReference type="Pfam" id="PF03435">
    <property type="entry name" value="Sacchrp_dh_NADP"/>
    <property type="match status" value="1"/>
</dbReference>
<dbReference type="SUPFAM" id="SSF55347">
    <property type="entry name" value="Glyceraldehyde-3-phosphate dehydrogenase-like, C-terminal domain"/>
    <property type="match status" value="1"/>
</dbReference>
<feature type="domain" description="Saccharopine dehydrogenase-like C-terminal" evidence="3">
    <location>
        <begin position="126"/>
        <end position="436"/>
    </location>
</feature>
<keyword evidence="1" id="KW-0560">Oxidoreductase</keyword>
<gene>
    <name evidence="4" type="ORF">SAMN04488541_1005144</name>
</gene>
<dbReference type="STRING" id="1003.SAMN04488541_1005144"/>
<dbReference type="PANTHER" id="PTHR11133">
    <property type="entry name" value="SACCHAROPINE DEHYDROGENASE"/>
    <property type="match status" value="1"/>
</dbReference>
<protein>
    <submittedName>
        <fullName evidence="4">Saccharopine dehydrogenase (NADP+, L-glutamate forming)</fullName>
    </submittedName>
</protein>
<dbReference type="PANTHER" id="PTHR11133:SF22">
    <property type="entry name" value="ALPHA-AMINOADIPIC SEMIALDEHYDE SYNTHASE, MITOCHONDRIAL"/>
    <property type="match status" value="1"/>
</dbReference>
<dbReference type="OrthoDB" id="973788at2"/>
<dbReference type="Gene3D" id="3.40.50.720">
    <property type="entry name" value="NAD(P)-binding Rossmann-like Domain"/>
    <property type="match status" value="1"/>
</dbReference>
<dbReference type="SUPFAM" id="SSF51735">
    <property type="entry name" value="NAD(P)-binding Rossmann-fold domains"/>
    <property type="match status" value="1"/>
</dbReference>